<evidence type="ECO:0000256" key="2">
    <source>
        <dbReference type="ARBA" id="ARBA00005370"/>
    </source>
</evidence>
<evidence type="ECO:0000256" key="6">
    <source>
        <dbReference type="ARBA" id="ARBA00022679"/>
    </source>
</evidence>
<comment type="subcellular location">
    <subcellularLocation>
        <location evidence="1">Virion</location>
    </subcellularLocation>
</comment>
<dbReference type="Pfam" id="PF03293">
    <property type="entry name" value="Pox_RNA_pol"/>
    <property type="match status" value="1"/>
</dbReference>
<organism evidence="10 11">
    <name type="scientific">Penguinpox virus</name>
    <dbReference type="NCBI Taxonomy" id="648998"/>
    <lineage>
        <taxon>Viruses</taxon>
        <taxon>Varidnaviria</taxon>
        <taxon>Bamfordvirae</taxon>
        <taxon>Nucleocytoviricota</taxon>
        <taxon>Pokkesviricetes</taxon>
        <taxon>Chitovirales</taxon>
        <taxon>Poxviridae</taxon>
        <taxon>Chordopoxvirinae</taxon>
        <taxon>Avipoxvirus</taxon>
        <taxon>Avipoxvirus penguinpox</taxon>
    </lineage>
</organism>
<dbReference type="EC" id="2.7.7.6" evidence="3"/>
<dbReference type="RefSeq" id="YP_009046056.1">
    <property type="nucleotide sequence ID" value="NC_024446.1"/>
</dbReference>
<dbReference type="Proteomes" id="UP000140838">
    <property type="component" value="Genome"/>
</dbReference>
<evidence type="ECO:0000256" key="5">
    <source>
        <dbReference type="ARBA" id="ARBA00022478"/>
    </source>
</evidence>
<dbReference type="GeneID" id="19738061"/>
<comment type="catalytic activity">
    <reaction evidence="9">
        <text>RNA(n) + a ribonucleoside 5'-triphosphate = RNA(n+1) + diphosphate</text>
        <dbReference type="Rhea" id="RHEA:21248"/>
        <dbReference type="Rhea" id="RHEA-COMP:14527"/>
        <dbReference type="Rhea" id="RHEA-COMP:17342"/>
        <dbReference type="ChEBI" id="CHEBI:33019"/>
        <dbReference type="ChEBI" id="CHEBI:61557"/>
        <dbReference type="ChEBI" id="CHEBI:140395"/>
        <dbReference type="EC" id="2.7.7.6"/>
    </reaction>
</comment>
<evidence type="ECO:0000313" key="10">
    <source>
        <dbReference type="EMBL" id="AID46798.1"/>
    </source>
</evidence>
<keyword evidence="11" id="KW-1185">Reference proteome</keyword>
<evidence type="ECO:0000256" key="3">
    <source>
        <dbReference type="ARBA" id="ARBA00012418"/>
    </source>
</evidence>
<dbReference type="GO" id="GO:0003677">
    <property type="term" value="F:DNA binding"/>
    <property type="evidence" value="ECO:0007669"/>
    <property type="project" value="InterPro"/>
</dbReference>
<proteinExistence type="inferred from homology"/>
<evidence type="ECO:0000313" key="11">
    <source>
        <dbReference type="Proteomes" id="UP000140838"/>
    </source>
</evidence>
<dbReference type="InterPro" id="IPR004973">
    <property type="entry name" value="DNA-dir_RNA_pol_18kDa_poxviral"/>
</dbReference>
<comment type="similarity">
    <text evidence="2">Belongs to the poxviridae DNA-directed RNA polymerase 18 kDa subunit family.</text>
</comment>
<keyword evidence="6" id="KW-0808">Transferase</keyword>
<sequence>MSLFNTNAYLPVVLQPHELNLDLMDNIKKAVINKYLHKETSGFMAKKIKVVEDTPMPLAELVNNEIVVHATCNIDYKYYKVGDIVSGILTITDESDISVVCSDLICRIRSDSGTVSYDNSKYCFIKNGKVYANESTVTVMLKEAQSGTESSFVFLGNIIEK</sequence>
<evidence type="ECO:0000256" key="4">
    <source>
        <dbReference type="ARBA" id="ARBA00015780"/>
    </source>
</evidence>
<accession>A0A068EHF9</accession>
<name>A0A068EHF9_9POXV</name>
<evidence type="ECO:0000256" key="8">
    <source>
        <dbReference type="ARBA" id="ARBA00023163"/>
    </source>
</evidence>
<dbReference type="GO" id="GO:0019083">
    <property type="term" value="P:viral transcription"/>
    <property type="evidence" value="ECO:0007669"/>
    <property type="project" value="InterPro"/>
</dbReference>
<dbReference type="GO" id="GO:0000428">
    <property type="term" value="C:DNA-directed RNA polymerase complex"/>
    <property type="evidence" value="ECO:0007669"/>
    <property type="project" value="UniProtKB-KW"/>
</dbReference>
<evidence type="ECO:0000256" key="7">
    <source>
        <dbReference type="ARBA" id="ARBA00022844"/>
    </source>
</evidence>
<keyword evidence="5" id="KW-0240">DNA-directed RNA polymerase</keyword>
<gene>
    <name evidence="10" type="ORF">pepv_058</name>
</gene>
<dbReference type="EMBL" id="KJ859677">
    <property type="protein sequence ID" value="AID46798.1"/>
    <property type="molecule type" value="Genomic_DNA"/>
</dbReference>
<evidence type="ECO:0000256" key="1">
    <source>
        <dbReference type="ARBA" id="ARBA00004328"/>
    </source>
</evidence>
<evidence type="ECO:0000256" key="9">
    <source>
        <dbReference type="ARBA" id="ARBA00048552"/>
    </source>
</evidence>
<dbReference type="GO" id="GO:0003899">
    <property type="term" value="F:DNA-directed RNA polymerase activity"/>
    <property type="evidence" value="ECO:0007669"/>
    <property type="project" value="UniProtKB-EC"/>
</dbReference>
<keyword evidence="7" id="KW-0946">Virion</keyword>
<protein>
    <recommendedName>
        <fullName evidence="4">DNA-directed RNA polymerase 18 kDa subunit</fullName>
        <ecNumber evidence="3">2.7.7.6</ecNumber>
    </recommendedName>
</protein>
<dbReference type="GO" id="GO:0044423">
    <property type="term" value="C:virion component"/>
    <property type="evidence" value="ECO:0007669"/>
    <property type="project" value="UniProtKB-KW"/>
</dbReference>
<dbReference type="KEGG" id="vg:19738061"/>
<keyword evidence="8" id="KW-0804">Transcription</keyword>
<reference evidence="10 11" key="1">
    <citation type="journal article" date="2014" name="BMC Genomics">
        <title>The complete genome sequences of poxviruses isolated from a penguin and a pigeon in South Africa and comparison to other sequenced avipoxviruses.</title>
        <authorList>
            <person name="Offerman K."/>
            <person name="Carulei O."/>
            <person name="van der Walt A.P."/>
            <person name="Douglass N."/>
            <person name="Williamson A.L."/>
        </authorList>
    </citation>
    <scope>NUCLEOTIDE SEQUENCE [LARGE SCALE GENOMIC DNA]</scope>
    <source>
        <strain evidence="10">PSan92</strain>
    </source>
</reference>